<dbReference type="Proteomes" id="UP000619545">
    <property type="component" value="Unassembled WGS sequence"/>
</dbReference>
<dbReference type="GeneID" id="1478014"/>
<accession>A0A832WP35</accession>
<keyword evidence="1" id="KW-0472">Membrane</keyword>
<gene>
    <name evidence="2" type="ORF">HA336_03335</name>
</gene>
<keyword evidence="1" id="KW-0812">Transmembrane</keyword>
<reference evidence="2" key="1">
    <citation type="journal article" date="2020" name="bioRxiv">
        <title>A rank-normalized archaeal taxonomy based on genome phylogeny resolves widespread incomplete and uneven classifications.</title>
        <authorList>
            <person name="Rinke C."/>
            <person name="Chuvochina M."/>
            <person name="Mussig A.J."/>
            <person name="Chaumeil P.-A."/>
            <person name="Waite D.W."/>
            <person name="Whitman W.B."/>
            <person name="Parks D.H."/>
            <person name="Hugenholtz P."/>
        </authorList>
    </citation>
    <scope>NUCLEOTIDE SEQUENCE</scope>
    <source>
        <strain evidence="2">UBA8853</strain>
    </source>
</reference>
<feature type="transmembrane region" description="Helical" evidence="1">
    <location>
        <begin position="16"/>
        <end position="36"/>
    </location>
</feature>
<dbReference type="AlphaFoldDB" id="A0A832WP35"/>
<comment type="caution">
    <text evidence="2">The sequence shown here is derived from an EMBL/GenBank/DDBJ whole genome shotgun (WGS) entry which is preliminary data.</text>
</comment>
<organism evidence="2 3">
    <name type="scientific">Methanopyrus kandleri</name>
    <dbReference type="NCBI Taxonomy" id="2320"/>
    <lineage>
        <taxon>Archaea</taxon>
        <taxon>Methanobacteriati</taxon>
        <taxon>Methanobacteriota</taxon>
        <taxon>Methanomada group</taxon>
        <taxon>Methanopyri</taxon>
        <taxon>Methanopyrales</taxon>
        <taxon>Methanopyraceae</taxon>
        <taxon>Methanopyrus</taxon>
    </lineage>
</organism>
<evidence type="ECO:0000313" key="3">
    <source>
        <dbReference type="Proteomes" id="UP000619545"/>
    </source>
</evidence>
<proteinExistence type="predicted"/>
<evidence type="ECO:0000313" key="2">
    <source>
        <dbReference type="EMBL" id="HII70249.1"/>
    </source>
</evidence>
<protein>
    <submittedName>
        <fullName evidence="2">Uncharacterized protein</fullName>
    </submittedName>
</protein>
<sequence length="123" mass="13530">MEKVVLEFGCEFGARLWVIQQVICILVSSLVIPILAHHTVRAVRRHDLDCALASFGMLLLILAAGVITPLNTLLHLYSPPRIKWGIILWTYIGSLGAGMVTFGMGMFKVLTRRPAAPFGGERS</sequence>
<dbReference type="RefSeq" id="WP_011019787.1">
    <property type="nucleotide sequence ID" value="NZ_DUJS01000003.1"/>
</dbReference>
<evidence type="ECO:0000256" key="1">
    <source>
        <dbReference type="SAM" id="Phobius"/>
    </source>
</evidence>
<keyword evidence="1" id="KW-1133">Transmembrane helix</keyword>
<feature type="transmembrane region" description="Helical" evidence="1">
    <location>
        <begin position="87"/>
        <end position="107"/>
    </location>
</feature>
<feature type="transmembrane region" description="Helical" evidence="1">
    <location>
        <begin position="48"/>
        <end position="67"/>
    </location>
</feature>
<name>A0A832WP35_9EURY</name>
<dbReference type="EMBL" id="DUJS01000003">
    <property type="protein sequence ID" value="HII70249.1"/>
    <property type="molecule type" value="Genomic_DNA"/>
</dbReference>